<dbReference type="OrthoDB" id="9801421at2"/>
<proteinExistence type="predicted"/>
<dbReference type="InterPro" id="IPR001375">
    <property type="entry name" value="Peptidase_S9_cat"/>
</dbReference>
<evidence type="ECO:0000259" key="6">
    <source>
        <dbReference type="Pfam" id="PF00326"/>
    </source>
</evidence>
<dbReference type="STRING" id="311333.SAMN05421664_1006"/>
<keyword evidence="9" id="KW-1185">Reference proteome</keyword>
<evidence type="ECO:0000256" key="1">
    <source>
        <dbReference type="ARBA" id="ARBA00001070"/>
    </source>
</evidence>
<keyword evidence="4" id="KW-0378">Hydrolase</keyword>
<organism evidence="8 9">
    <name type="scientific">Chryseobacterium soldanellicola</name>
    <dbReference type="NCBI Taxonomy" id="311333"/>
    <lineage>
        <taxon>Bacteria</taxon>
        <taxon>Pseudomonadati</taxon>
        <taxon>Bacteroidota</taxon>
        <taxon>Flavobacteriia</taxon>
        <taxon>Flavobacteriales</taxon>
        <taxon>Weeksellaceae</taxon>
        <taxon>Chryseobacterium group</taxon>
        <taxon>Chryseobacterium</taxon>
    </lineage>
</organism>
<accession>A0A1H0ZP44</accession>
<evidence type="ECO:0000256" key="2">
    <source>
        <dbReference type="ARBA" id="ARBA00011897"/>
    </source>
</evidence>
<evidence type="ECO:0000256" key="3">
    <source>
        <dbReference type="ARBA" id="ARBA00022670"/>
    </source>
</evidence>
<evidence type="ECO:0000256" key="4">
    <source>
        <dbReference type="ARBA" id="ARBA00022801"/>
    </source>
</evidence>
<dbReference type="GO" id="GO:0005829">
    <property type="term" value="C:cytosol"/>
    <property type="evidence" value="ECO:0007669"/>
    <property type="project" value="TreeGrafter"/>
</dbReference>
<dbReference type="Gene3D" id="3.40.50.1820">
    <property type="entry name" value="alpha/beta hydrolase"/>
    <property type="match status" value="1"/>
</dbReference>
<dbReference type="Proteomes" id="UP000199627">
    <property type="component" value="Unassembled WGS sequence"/>
</dbReference>
<feature type="domain" description="Peptidase S9A N-terminal" evidence="7">
    <location>
        <begin position="23"/>
        <end position="428"/>
    </location>
</feature>
<dbReference type="PRINTS" id="PR00862">
    <property type="entry name" value="PROLIGOPTASE"/>
</dbReference>
<dbReference type="GO" id="GO:0070012">
    <property type="term" value="F:oligopeptidase activity"/>
    <property type="evidence" value="ECO:0007669"/>
    <property type="project" value="TreeGrafter"/>
</dbReference>
<reference evidence="9" key="1">
    <citation type="submission" date="2016-10" db="EMBL/GenBank/DDBJ databases">
        <authorList>
            <person name="Varghese N."/>
            <person name="Submissions S."/>
        </authorList>
    </citation>
    <scope>NUCLEOTIDE SEQUENCE [LARGE SCALE GENOMIC DNA]</scope>
    <source>
        <strain evidence="9">DSM 17072</strain>
    </source>
</reference>
<dbReference type="RefSeq" id="WP_089754289.1">
    <property type="nucleotide sequence ID" value="NZ_FNKL01000002.1"/>
</dbReference>
<dbReference type="GO" id="GO:0006508">
    <property type="term" value="P:proteolysis"/>
    <property type="evidence" value="ECO:0007669"/>
    <property type="project" value="UniProtKB-KW"/>
</dbReference>
<dbReference type="PANTHER" id="PTHR42881:SF2">
    <property type="entry name" value="PROLYL ENDOPEPTIDASE"/>
    <property type="match status" value="1"/>
</dbReference>
<dbReference type="EC" id="3.4.21.26" evidence="2"/>
<dbReference type="SUPFAM" id="SSF50993">
    <property type="entry name" value="Peptidase/esterase 'gauge' domain"/>
    <property type="match status" value="1"/>
</dbReference>
<dbReference type="GO" id="GO:0004252">
    <property type="term" value="F:serine-type endopeptidase activity"/>
    <property type="evidence" value="ECO:0007669"/>
    <property type="project" value="UniProtKB-EC"/>
</dbReference>
<keyword evidence="3" id="KW-0645">Protease</keyword>
<evidence type="ECO:0000313" key="9">
    <source>
        <dbReference type="Proteomes" id="UP000199627"/>
    </source>
</evidence>
<dbReference type="Pfam" id="PF00326">
    <property type="entry name" value="Peptidase_S9"/>
    <property type="match status" value="1"/>
</dbReference>
<feature type="domain" description="Peptidase S9 prolyl oligopeptidase catalytic" evidence="6">
    <location>
        <begin position="495"/>
        <end position="708"/>
    </location>
</feature>
<dbReference type="InterPro" id="IPR051167">
    <property type="entry name" value="Prolyl_oligopep/macrocyclase"/>
</dbReference>
<evidence type="ECO:0000256" key="5">
    <source>
        <dbReference type="ARBA" id="ARBA00022825"/>
    </source>
</evidence>
<dbReference type="PANTHER" id="PTHR42881">
    <property type="entry name" value="PROLYL ENDOPEPTIDASE"/>
    <property type="match status" value="1"/>
</dbReference>
<sequence length="720" mass="81340">MKNIFLVAGLFLSQIISAQYNYPVTPEKAVVDDYFGTKITDNYRWMEDLKSTKVQSWFKAQSDYSHNIINKIPHREDLFNRMKEVQKMNGDSFEAIQQRQNTYFYTKTKKEENLSKLYSRDLSTGKETLLFDPETIGENTQITNFTVDSKGKKIAILLSKSGGEICNLRILDLTEKTLMKNEIGPIWSEFGFEFTQDDKGIIYTKMSTADPDSNMLLKDMKAMLHVIGTDTKTDKILASREEYTELNALTEQFPMIYFTDDYKYIVLRLGSVKSENPIFIAPYSELKNKKINWKQIIKPSDDITDLFISGDKLFFLTHKDAPNYKITLTSLSKPDLNNAKVVVPESKDAVIISIHTSKNYMYYSLGNGITRDKYQVNLNNLATKKIDLPTGVNTSMPLNSRENDNIYCNNVNWLTPLTTYDYNPEKGTAIKSKYLNSETTFPDYNKLYTVKEIEVKSHDGVMVPLSIMYPKSIKMDGSTPAYITGYGGYGISYEPRFSTRLSVLMEQGVVIAVAHVRGGGEKGEGWHKAGMKATKPNTWKDFIACSEYLVNQKYTSSSKLIGNGVSMGGVLIGRAITERPDLFAVAIAEVGMTNALRSETTANGPNQIPEVGTLQNEEDTKHLLEMDAQSKVSKGVKYPAVIIRTGMNDSRVVPWEPGKFAATLQKNSASGKPVLLYVNYENGHFTSDKDVVFKEYADIYAFALWQVGHPDYQPIENTKK</sequence>
<comment type="catalytic activity">
    <reaction evidence="1">
        <text>Hydrolysis of Pro-|-Xaa &gt;&gt; Ala-|-Xaa in oligopeptides.</text>
        <dbReference type="EC" id="3.4.21.26"/>
    </reaction>
</comment>
<gene>
    <name evidence="8" type="ORF">SAMN05421664_1006</name>
</gene>
<dbReference type="EMBL" id="FNKL01000002">
    <property type="protein sequence ID" value="SDQ29240.1"/>
    <property type="molecule type" value="Genomic_DNA"/>
</dbReference>
<name>A0A1H0ZP44_9FLAO</name>
<dbReference type="SUPFAM" id="SSF53474">
    <property type="entry name" value="alpha/beta-Hydrolases"/>
    <property type="match status" value="1"/>
</dbReference>
<dbReference type="AlphaFoldDB" id="A0A1H0ZP44"/>
<dbReference type="Pfam" id="PF02897">
    <property type="entry name" value="Peptidase_S9_N"/>
    <property type="match status" value="1"/>
</dbReference>
<evidence type="ECO:0000259" key="7">
    <source>
        <dbReference type="Pfam" id="PF02897"/>
    </source>
</evidence>
<dbReference type="InterPro" id="IPR029058">
    <property type="entry name" value="AB_hydrolase_fold"/>
</dbReference>
<dbReference type="Gene3D" id="2.130.10.120">
    <property type="entry name" value="Prolyl oligopeptidase, N-terminal domain"/>
    <property type="match status" value="1"/>
</dbReference>
<dbReference type="InterPro" id="IPR023302">
    <property type="entry name" value="Pept_S9A_N"/>
</dbReference>
<protein>
    <recommendedName>
        <fullName evidence="2">prolyl oligopeptidase</fullName>
        <ecNumber evidence="2">3.4.21.26</ecNumber>
    </recommendedName>
</protein>
<keyword evidence="5" id="KW-0720">Serine protease</keyword>
<dbReference type="InterPro" id="IPR002470">
    <property type="entry name" value="Peptidase_S9A"/>
</dbReference>
<evidence type="ECO:0000313" key="8">
    <source>
        <dbReference type="EMBL" id="SDQ29240.1"/>
    </source>
</evidence>